<dbReference type="AlphaFoldDB" id="A0A915JBP2"/>
<sequence>MVNDHASFRIALGTRLIYSRPVIIVNPIILCILILQNTENNNNSTTFLMDSLPRTAKTVRHDDMLLLQLLQIFQKTLKMFFLHRKYIFDGTERQQLETFSLKILLQSEKATAILRKTTDANIQMN</sequence>
<evidence type="ECO:0000313" key="2">
    <source>
        <dbReference type="WBParaSite" id="nRc.2.0.1.t23899-RA"/>
    </source>
</evidence>
<organism evidence="1 2">
    <name type="scientific">Romanomermis culicivorax</name>
    <name type="common">Nematode worm</name>
    <dbReference type="NCBI Taxonomy" id="13658"/>
    <lineage>
        <taxon>Eukaryota</taxon>
        <taxon>Metazoa</taxon>
        <taxon>Ecdysozoa</taxon>
        <taxon>Nematoda</taxon>
        <taxon>Enoplea</taxon>
        <taxon>Dorylaimia</taxon>
        <taxon>Mermithida</taxon>
        <taxon>Mermithoidea</taxon>
        <taxon>Mermithidae</taxon>
        <taxon>Romanomermis</taxon>
    </lineage>
</organism>
<evidence type="ECO:0000313" key="1">
    <source>
        <dbReference type="Proteomes" id="UP000887565"/>
    </source>
</evidence>
<dbReference type="WBParaSite" id="nRc.2.0.1.t23899-RA">
    <property type="protein sequence ID" value="nRc.2.0.1.t23899-RA"/>
    <property type="gene ID" value="nRc.2.0.1.g23899"/>
</dbReference>
<name>A0A915JBP2_ROMCU</name>
<reference evidence="2" key="1">
    <citation type="submission" date="2022-11" db="UniProtKB">
        <authorList>
            <consortium name="WormBaseParasite"/>
        </authorList>
    </citation>
    <scope>IDENTIFICATION</scope>
</reference>
<proteinExistence type="predicted"/>
<keyword evidence="1" id="KW-1185">Reference proteome</keyword>
<protein>
    <submittedName>
        <fullName evidence="2">Uncharacterized protein</fullName>
    </submittedName>
</protein>
<dbReference type="Proteomes" id="UP000887565">
    <property type="component" value="Unplaced"/>
</dbReference>
<accession>A0A915JBP2</accession>